<dbReference type="InterPro" id="IPR025405">
    <property type="entry name" value="DUF4131"/>
</dbReference>
<name>A0A239SQV7_9STRE</name>
<evidence type="ECO:0000313" key="8">
    <source>
        <dbReference type="EMBL" id="SNU87043.1"/>
    </source>
</evidence>
<dbReference type="InterPro" id="IPR004797">
    <property type="entry name" value="Competence_ComEC/Rec2"/>
</dbReference>
<dbReference type="PANTHER" id="PTHR30619:SF1">
    <property type="entry name" value="RECOMBINATION PROTEIN 2"/>
    <property type="match status" value="1"/>
</dbReference>
<evidence type="ECO:0000256" key="3">
    <source>
        <dbReference type="ARBA" id="ARBA00022692"/>
    </source>
</evidence>
<keyword evidence="5 6" id="KW-0472">Membrane</keyword>
<dbReference type="InterPro" id="IPR035681">
    <property type="entry name" value="ComA-like_MBL"/>
</dbReference>
<dbReference type="OrthoDB" id="9761531at2"/>
<evidence type="ECO:0000256" key="6">
    <source>
        <dbReference type="SAM" id="Phobius"/>
    </source>
</evidence>
<feature type="transmembrane region" description="Helical" evidence="6">
    <location>
        <begin position="303"/>
        <end position="320"/>
    </location>
</feature>
<evidence type="ECO:0000259" key="7">
    <source>
        <dbReference type="SMART" id="SM00849"/>
    </source>
</evidence>
<dbReference type="eggNOG" id="COG0658">
    <property type="taxonomic scope" value="Bacteria"/>
</dbReference>
<dbReference type="Pfam" id="PF13567">
    <property type="entry name" value="DUF4131"/>
    <property type="match status" value="1"/>
</dbReference>
<dbReference type="Pfam" id="PF03772">
    <property type="entry name" value="Competence"/>
    <property type="match status" value="1"/>
</dbReference>
<dbReference type="InterPro" id="IPR052159">
    <property type="entry name" value="Competence_DNA_uptake"/>
</dbReference>
<feature type="transmembrane region" description="Helical" evidence="6">
    <location>
        <begin position="443"/>
        <end position="460"/>
    </location>
</feature>
<evidence type="ECO:0000256" key="5">
    <source>
        <dbReference type="ARBA" id="ARBA00023136"/>
    </source>
</evidence>
<dbReference type="SMART" id="SM00849">
    <property type="entry name" value="Lactamase_B"/>
    <property type="match status" value="1"/>
</dbReference>
<feature type="transmembrane region" description="Helical" evidence="6">
    <location>
        <begin position="12"/>
        <end position="45"/>
    </location>
</feature>
<feature type="transmembrane region" description="Helical" evidence="6">
    <location>
        <begin position="467"/>
        <end position="486"/>
    </location>
</feature>
<dbReference type="NCBIfam" id="TIGR00361">
    <property type="entry name" value="ComEC_Rec2"/>
    <property type="match status" value="1"/>
</dbReference>
<keyword evidence="9" id="KW-1185">Reference proteome</keyword>
<dbReference type="Gene3D" id="3.60.15.10">
    <property type="entry name" value="Ribonuclease Z/Hydroxyacylglutathione hydrolase-like"/>
    <property type="match status" value="1"/>
</dbReference>
<dbReference type="KEGG" id="smen:SAMEA4412692_0493"/>
<dbReference type="GO" id="GO:0030420">
    <property type="term" value="P:establishment of competence for transformation"/>
    <property type="evidence" value="ECO:0007669"/>
    <property type="project" value="InterPro"/>
</dbReference>
<evidence type="ECO:0000256" key="1">
    <source>
        <dbReference type="ARBA" id="ARBA00004651"/>
    </source>
</evidence>
<dbReference type="GO" id="GO:0005886">
    <property type="term" value="C:plasma membrane"/>
    <property type="evidence" value="ECO:0007669"/>
    <property type="project" value="UniProtKB-SubCell"/>
</dbReference>
<feature type="transmembrane region" description="Helical" evidence="6">
    <location>
        <begin position="354"/>
        <end position="374"/>
    </location>
</feature>
<dbReference type="InterPro" id="IPR001279">
    <property type="entry name" value="Metallo-B-lactamas"/>
</dbReference>
<proteinExistence type="predicted"/>
<organism evidence="8 9">
    <name type="scientific">Streptococcus merionis</name>
    <dbReference type="NCBI Taxonomy" id="400065"/>
    <lineage>
        <taxon>Bacteria</taxon>
        <taxon>Bacillati</taxon>
        <taxon>Bacillota</taxon>
        <taxon>Bacilli</taxon>
        <taxon>Lactobacillales</taxon>
        <taxon>Streptococcaceae</taxon>
        <taxon>Streptococcus</taxon>
    </lineage>
</organism>
<keyword evidence="2" id="KW-1003">Cell membrane</keyword>
<feature type="transmembrane region" description="Helical" evidence="6">
    <location>
        <begin position="380"/>
        <end position="405"/>
    </location>
</feature>
<accession>A0A239SQV7</accession>
<sequence>MLRWIRTTALPPIQLALMLIVLFYTLRFPSPITLFLLGFLCWRLFWKHSRAVIQASLMILVPFGFFFVAQRYLAAQANHSAPESISQLQMIPDSIAVNGDRLSFRAKEAGQTYQFFYKLKTQEEQAFFQKLSQPVRLTVEAEVSEAESQRNFNGFDYQAYLETQGIYKTVQVKTISEIVPVHSWNVFDLLSKWRRSALVYIHQQFPNPMRHYMSGLLFGHLDKDFDQMGDLYSGLGIIHLFALSGMQVGFFVDKFRWLLLRLGLTQETVDWLQLPFSLFYAGMTGFSASVIRSLIQKNLANQGFSGLNNLGLTVLISFVLMPNFLLTAGGVLSFGYAFILTMQDFEHLTGIKRALSEAFALSLAILPVLIWYFATFQPLSILLTFAFSLLFDVLFLPLLSLVFLLSPLWKIAELNSLFVGLEGIIRWVAGLASRPLVFGKPSLLVLVFLLISLGLLYDFWQHKKARVGLGVLIIGLFLITKCPLTNEVTVVDIGQGDSIFLRDMKGRNVLIDVGGKVSFSGKEAWQQAQSDSNAERTLIPYLKSRGVSKIDTLVLTHTDTDHIGDLLPVAKNFDIGQIWVSSGSLTKADFVKTLESLGVPVHVTKVGDQIPICDSYLEVLYPREIGDGGNNDSIVLYGQLLQTRFLFTGDLEHGELDLIKAYPNLRVDVLKAGHHGSKGSSYPEFLDHIKPQIGLFSAGKNNRYKHPHPETVARFDERNITTYRTDQQGAIRFHGWKTWQVETVR</sequence>
<dbReference type="EMBL" id="LT906439">
    <property type="protein sequence ID" value="SNU87043.1"/>
    <property type="molecule type" value="Genomic_DNA"/>
</dbReference>
<dbReference type="AlphaFoldDB" id="A0A239SQV7"/>
<comment type="subcellular location">
    <subcellularLocation>
        <location evidence="1">Cell membrane</location>
        <topology evidence="1">Multi-pass membrane protein</topology>
    </subcellularLocation>
</comment>
<dbReference type="PANTHER" id="PTHR30619">
    <property type="entry name" value="DNA INTERNALIZATION/COMPETENCE PROTEIN COMEC/REC2"/>
    <property type="match status" value="1"/>
</dbReference>
<dbReference type="SUPFAM" id="SSF56281">
    <property type="entry name" value="Metallo-hydrolase/oxidoreductase"/>
    <property type="match status" value="1"/>
</dbReference>
<feature type="domain" description="Metallo-beta-lactamase" evidence="7">
    <location>
        <begin position="495"/>
        <end position="700"/>
    </location>
</feature>
<feature type="transmembrane region" description="Helical" evidence="6">
    <location>
        <begin position="51"/>
        <end position="69"/>
    </location>
</feature>
<keyword evidence="3 6" id="KW-0812">Transmembrane</keyword>
<dbReference type="CDD" id="cd07731">
    <property type="entry name" value="ComA-like_MBL-fold"/>
    <property type="match status" value="1"/>
</dbReference>
<dbReference type="NCBIfam" id="TIGR00360">
    <property type="entry name" value="ComEC_N-term"/>
    <property type="match status" value="1"/>
</dbReference>
<reference evidence="8 9" key="1">
    <citation type="submission" date="2017-06" db="EMBL/GenBank/DDBJ databases">
        <authorList>
            <consortium name="Pathogen Informatics"/>
        </authorList>
    </citation>
    <scope>NUCLEOTIDE SEQUENCE [LARGE SCALE GENOMIC DNA]</scope>
    <source>
        <strain evidence="8 9">NCTC13788</strain>
    </source>
</reference>
<evidence type="ECO:0000313" key="9">
    <source>
        <dbReference type="Proteomes" id="UP000215185"/>
    </source>
</evidence>
<evidence type="ECO:0000256" key="4">
    <source>
        <dbReference type="ARBA" id="ARBA00022989"/>
    </source>
</evidence>
<dbReference type="InterPro" id="IPR036866">
    <property type="entry name" value="RibonucZ/Hydroxyglut_hydro"/>
</dbReference>
<dbReference type="RefSeq" id="WP_018373725.1">
    <property type="nucleotide sequence ID" value="NZ_LT906439.1"/>
</dbReference>
<gene>
    <name evidence="8" type="ORF">SAMEA4412692_00493</name>
</gene>
<dbReference type="STRING" id="1123308.GCA_000380085_01169"/>
<feature type="transmembrane region" description="Helical" evidence="6">
    <location>
        <begin position="231"/>
        <end position="252"/>
    </location>
</feature>
<dbReference type="Proteomes" id="UP000215185">
    <property type="component" value="Chromosome 1"/>
</dbReference>
<dbReference type="Pfam" id="PF00753">
    <property type="entry name" value="Lactamase_B"/>
    <property type="match status" value="1"/>
</dbReference>
<evidence type="ECO:0000256" key="2">
    <source>
        <dbReference type="ARBA" id="ARBA00022475"/>
    </source>
</evidence>
<dbReference type="InterPro" id="IPR004477">
    <property type="entry name" value="ComEC_N"/>
</dbReference>
<dbReference type="eggNOG" id="COG2333">
    <property type="taxonomic scope" value="Bacteria"/>
</dbReference>
<protein>
    <submittedName>
        <fullName evidence="8">Membrane metal-binding protein</fullName>
    </submittedName>
</protein>
<feature type="transmembrane region" description="Helical" evidence="6">
    <location>
        <begin position="272"/>
        <end position="291"/>
    </location>
</feature>
<keyword evidence="4 6" id="KW-1133">Transmembrane helix</keyword>